<dbReference type="Pfam" id="PF17827">
    <property type="entry name" value="PrmC_N"/>
    <property type="match status" value="1"/>
</dbReference>
<keyword evidence="9" id="KW-1185">Reference proteome</keyword>
<feature type="binding site" evidence="5">
    <location>
        <position position="186"/>
    </location>
    <ligand>
        <name>S-adenosyl-L-methionine</name>
        <dbReference type="ChEBI" id="CHEBI:59789"/>
    </ligand>
</feature>
<dbReference type="Proteomes" id="UP000235916">
    <property type="component" value="Unassembled WGS sequence"/>
</dbReference>
<dbReference type="PROSITE" id="PS00092">
    <property type="entry name" value="N6_MTASE"/>
    <property type="match status" value="1"/>
</dbReference>
<evidence type="ECO:0000256" key="2">
    <source>
        <dbReference type="ARBA" id="ARBA00022679"/>
    </source>
</evidence>
<dbReference type="GO" id="GO:0102559">
    <property type="term" value="F:peptide chain release factor N(5)-glutamine methyltransferase activity"/>
    <property type="evidence" value="ECO:0007669"/>
    <property type="project" value="UniProtKB-EC"/>
</dbReference>
<comment type="caution">
    <text evidence="8">The sequence shown here is derived from an EMBL/GenBank/DDBJ whole genome shotgun (WGS) entry which is preliminary data.</text>
</comment>
<reference evidence="8 9" key="1">
    <citation type="submission" date="2018-01" db="EMBL/GenBank/DDBJ databases">
        <title>Draft genome sequence of Paucibacter aquatile CR182 isolated from freshwater of the Nakdong River.</title>
        <authorList>
            <person name="Choi A."/>
            <person name="Chung E.J."/>
        </authorList>
    </citation>
    <scope>NUCLEOTIDE SEQUENCE [LARGE SCALE GENOMIC DNA]</scope>
    <source>
        <strain evidence="8 9">CR182</strain>
    </source>
</reference>
<dbReference type="CDD" id="cd02440">
    <property type="entry name" value="AdoMet_MTases"/>
    <property type="match status" value="1"/>
</dbReference>
<comment type="function">
    <text evidence="5">Methylates the class 1 translation termination release factors RF1/PrfA and RF2/PrfB on the glutamine residue of the universally conserved GGQ motif.</text>
</comment>
<keyword evidence="3 5" id="KW-0949">S-adenosyl-L-methionine</keyword>
<proteinExistence type="inferred from homology"/>
<accession>A0A2N8KWZ4</accession>
<dbReference type="InterPro" id="IPR040758">
    <property type="entry name" value="PrmC_N"/>
</dbReference>
<evidence type="ECO:0000256" key="3">
    <source>
        <dbReference type="ARBA" id="ARBA00022691"/>
    </source>
</evidence>
<dbReference type="NCBIfam" id="TIGR03534">
    <property type="entry name" value="RF_mod_PrmC"/>
    <property type="match status" value="1"/>
</dbReference>
<name>A0A2N8KWZ4_9BURK</name>
<dbReference type="InterPro" id="IPR050320">
    <property type="entry name" value="N5-glutamine_MTase"/>
</dbReference>
<dbReference type="InterPro" id="IPR007848">
    <property type="entry name" value="Small_mtfrase_dom"/>
</dbReference>
<dbReference type="AlphaFoldDB" id="A0A2N8KWZ4"/>
<evidence type="ECO:0000259" key="7">
    <source>
        <dbReference type="Pfam" id="PF17827"/>
    </source>
</evidence>
<dbReference type="PANTHER" id="PTHR18895:SF74">
    <property type="entry name" value="MTRF1L RELEASE FACTOR GLUTAMINE METHYLTRANSFERASE"/>
    <property type="match status" value="1"/>
</dbReference>
<dbReference type="Pfam" id="PF05175">
    <property type="entry name" value="MTS"/>
    <property type="match status" value="1"/>
</dbReference>
<dbReference type="InterPro" id="IPR002052">
    <property type="entry name" value="DNA_methylase_N6_adenine_CS"/>
</dbReference>
<dbReference type="HAMAP" id="MF_02126">
    <property type="entry name" value="RF_methyltr_PrmC"/>
    <property type="match status" value="1"/>
</dbReference>
<organism evidence="8 9">
    <name type="scientific">Kinneretia aquatilis</name>
    <dbReference type="NCBI Taxonomy" id="2070761"/>
    <lineage>
        <taxon>Bacteria</taxon>
        <taxon>Pseudomonadati</taxon>
        <taxon>Pseudomonadota</taxon>
        <taxon>Betaproteobacteria</taxon>
        <taxon>Burkholderiales</taxon>
        <taxon>Sphaerotilaceae</taxon>
        <taxon>Roseateles</taxon>
    </lineage>
</organism>
<feature type="domain" description="Release factor glutamine methyltransferase N-terminal" evidence="7">
    <location>
        <begin position="16"/>
        <end position="75"/>
    </location>
</feature>
<gene>
    <name evidence="5 8" type="primary">prmC</name>
    <name evidence="8" type="ORF">C1O66_10845</name>
</gene>
<sequence>MSLNPPTDVKTALALARQLDLERGDAQTLLAERLQQSRAWLISHDDEALSPALAAQLASEMQQMAEGLPLAYVLGEKEFHGLRLRLSRDTLIPRADTETLVDWALELLPGLGAAPRVVDLGTGSGAIALAIKAGHPAAELSAVDLSAGALEVARGNAACLGLAVEFLQGSWWNPLRDRSFELIVSNPPYIAGQDPHLPALRHEPLSALTPGGDGLSDLMALIEGAPAHLSPGGWLLLEHGYDQAEPVALALECRGFVEVSLRRDLGGQPRVSGGRWPG</sequence>
<dbReference type="GO" id="GO:0032259">
    <property type="term" value="P:methylation"/>
    <property type="evidence" value="ECO:0007669"/>
    <property type="project" value="UniProtKB-KW"/>
</dbReference>
<dbReference type="OrthoDB" id="9800643at2"/>
<comment type="catalytic activity">
    <reaction evidence="4 5">
        <text>L-glutaminyl-[peptide chain release factor] + S-adenosyl-L-methionine = N(5)-methyl-L-glutaminyl-[peptide chain release factor] + S-adenosyl-L-homocysteine + H(+)</text>
        <dbReference type="Rhea" id="RHEA:42896"/>
        <dbReference type="Rhea" id="RHEA-COMP:10271"/>
        <dbReference type="Rhea" id="RHEA-COMP:10272"/>
        <dbReference type="ChEBI" id="CHEBI:15378"/>
        <dbReference type="ChEBI" id="CHEBI:30011"/>
        <dbReference type="ChEBI" id="CHEBI:57856"/>
        <dbReference type="ChEBI" id="CHEBI:59789"/>
        <dbReference type="ChEBI" id="CHEBI:61891"/>
        <dbReference type="EC" id="2.1.1.297"/>
    </reaction>
</comment>
<dbReference type="PANTHER" id="PTHR18895">
    <property type="entry name" value="HEMK METHYLTRANSFERASE"/>
    <property type="match status" value="1"/>
</dbReference>
<dbReference type="NCBIfam" id="TIGR00536">
    <property type="entry name" value="hemK_fam"/>
    <property type="match status" value="1"/>
</dbReference>
<dbReference type="InterPro" id="IPR029063">
    <property type="entry name" value="SAM-dependent_MTases_sf"/>
</dbReference>
<keyword evidence="1 5" id="KW-0489">Methyltransferase</keyword>
<dbReference type="GO" id="GO:0003676">
    <property type="term" value="F:nucleic acid binding"/>
    <property type="evidence" value="ECO:0007669"/>
    <property type="project" value="InterPro"/>
</dbReference>
<dbReference type="Gene3D" id="3.40.50.150">
    <property type="entry name" value="Vaccinia Virus protein VP39"/>
    <property type="match status" value="1"/>
</dbReference>
<keyword evidence="2 5" id="KW-0808">Transferase</keyword>
<feature type="binding site" evidence="5">
    <location>
        <begin position="121"/>
        <end position="125"/>
    </location>
    <ligand>
        <name>S-adenosyl-L-methionine</name>
        <dbReference type="ChEBI" id="CHEBI:59789"/>
    </ligand>
</feature>
<feature type="binding site" evidence="5">
    <location>
        <position position="171"/>
    </location>
    <ligand>
        <name>S-adenosyl-L-methionine</name>
        <dbReference type="ChEBI" id="CHEBI:59789"/>
    </ligand>
</feature>
<evidence type="ECO:0000259" key="6">
    <source>
        <dbReference type="Pfam" id="PF05175"/>
    </source>
</evidence>
<evidence type="ECO:0000256" key="1">
    <source>
        <dbReference type="ARBA" id="ARBA00022603"/>
    </source>
</evidence>
<evidence type="ECO:0000256" key="5">
    <source>
        <dbReference type="HAMAP-Rule" id="MF_02126"/>
    </source>
</evidence>
<comment type="similarity">
    <text evidence="5">Belongs to the protein N5-glutamine methyltransferase family. PrmC subfamily.</text>
</comment>
<feature type="domain" description="Methyltransferase small" evidence="6">
    <location>
        <begin position="114"/>
        <end position="196"/>
    </location>
</feature>
<dbReference type="EMBL" id="POSP01000003">
    <property type="protein sequence ID" value="PND37975.1"/>
    <property type="molecule type" value="Genomic_DNA"/>
</dbReference>
<feature type="binding site" evidence="5">
    <location>
        <begin position="186"/>
        <end position="189"/>
    </location>
    <ligand>
        <name>substrate</name>
    </ligand>
</feature>
<dbReference type="InterPro" id="IPR004556">
    <property type="entry name" value="HemK-like"/>
</dbReference>
<evidence type="ECO:0000313" key="9">
    <source>
        <dbReference type="Proteomes" id="UP000235916"/>
    </source>
</evidence>
<protein>
    <recommendedName>
        <fullName evidence="5">Release factor glutamine methyltransferase</fullName>
        <shortName evidence="5">RF MTase</shortName>
        <ecNumber evidence="5">2.1.1.297</ecNumber>
    </recommendedName>
    <alternativeName>
        <fullName evidence="5">N5-glutamine methyltransferase PrmC</fullName>
    </alternativeName>
    <alternativeName>
        <fullName evidence="5">Protein-(glutamine-N5) MTase PrmC</fullName>
    </alternativeName>
    <alternativeName>
        <fullName evidence="5">Protein-glutamine N-methyltransferase PrmC</fullName>
    </alternativeName>
</protein>
<evidence type="ECO:0000313" key="8">
    <source>
        <dbReference type="EMBL" id="PND37975.1"/>
    </source>
</evidence>
<feature type="binding site" evidence="5">
    <location>
        <position position="144"/>
    </location>
    <ligand>
        <name>S-adenosyl-L-methionine</name>
        <dbReference type="ChEBI" id="CHEBI:59789"/>
    </ligand>
</feature>
<dbReference type="InterPro" id="IPR019874">
    <property type="entry name" value="RF_methyltr_PrmC"/>
</dbReference>
<evidence type="ECO:0000256" key="4">
    <source>
        <dbReference type="ARBA" id="ARBA00048391"/>
    </source>
</evidence>
<dbReference type="EC" id="2.1.1.297" evidence="5"/>
<dbReference type="SUPFAM" id="SSF53335">
    <property type="entry name" value="S-adenosyl-L-methionine-dependent methyltransferases"/>
    <property type="match status" value="1"/>
</dbReference>
<dbReference type="FunFam" id="3.40.50.150:FF:000053">
    <property type="entry name" value="Release factor glutamine methyltransferase"/>
    <property type="match status" value="1"/>
</dbReference>
<dbReference type="RefSeq" id="WP_102767895.1">
    <property type="nucleotide sequence ID" value="NZ_POSP01000003.1"/>
</dbReference>
<dbReference type="Gene3D" id="1.10.8.10">
    <property type="entry name" value="DNA helicase RuvA subunit, C-terminal domain"/>
    <property type="match status" value="1"/>
</dbReference>